<evidence type="ECO:0000313" key="3">
    <source>
        <dbReference type="Proteomes" id="UP001169006"/>
    </source>
</evidence>
<protein>
    <recommendedName>
        <fullName evidence="4">Molecular chaperone</fullName>
    </recommendedName>
</protein>
<proteinExistence type="predicted"/>
<comment type="caution">
    <text evidence="2">The sequence shown here is derived from an EMBL/GenBank/DDBJ whole genome shotgun (WGS) entry which is preliminary data.</text>
</comment>
<evidence type="ECO:0008006" key="4">
    <source>
        <dbReference type="Google" id="ProtNLM"/>
    </source>
</evidence>
<accession>A0ABT8SZV7</accession>
<organism evidence="2 3">
    <name type="scientific">Rhizobium oryzicola</name>
    <dbReference type="NCBI Taxonomy" id="1232668"/>
    <lineage>
        <taxon>Bacteria</taxon>
        <taxon>Pseudomonadati</taxon>
        <taxon>Pseudomonadota</taxon>
        <taxon>Alphaproteobacteria</taxon>
        <taxon>Hyphomicrobiales</taxon>
        <taxon>Rhizobiaceae</taxon>
        <taxon>Rhizobium/Agrobacterium group</taxon>
        <taxon>Rhizobium</taxon>
    </lineage>
</organism>
<keyword evidence="1" id="KW-0812">Transmembrane</keyword>
<dbReference type="RefSeq" id="WP_302077927.1">
    <property type="nucleotide sequence ID" value="NZ_JAUKWQ010000005.1"/>
</dbReference>
<evidence type="ECO:0000256" key="1">
    <source>
        <dbReference type="SAM" id="Phobius"/>
    </source>
</evidence>
<evidence type="ECO:0000313" key="2">
    <source>
        <dbReference type="EMBL" id="MDO1583729.1"/>
    </source>
</evidence>
<name>A0ABT8SZV7_9HYPH</name>
<dbReference type="Proteomes" id="UP001169006">
    <property type="component" value="Unassembled WGS sequence"/>
</dbReference>
<sequence>MQTDMAVGSHEEQPLISNRVLYRVTAAIAGMAALTFAINVTARTYGGQLALGGHTDSTQEYAITIGSDTLNLPANTIRFSEQRTNGPSEQTNLYFAWPEMTGYSPALQRKFDDVGNAGSLIFVQLSEATMSRDMSGRLEPIYNRLFEGKPETGPYGLTLNRLKPDSGYGDEVIFTAPRPGTTNYVVRCIIPKNTDANGSGDCQRDIHLGSGLSVLYRFSYANLRDWNQLDGAVTRFITNHLVSSTSTGG</sequence>
<feature type="transmembrane region" description="Helical" evidence="1">
    <location>
        <begin position="20"/>
        <end position="42"/>
    </location>
</feature>
<gene>
    <name evidence="2" type="ORF">Q2T52_16705</name>
</gene>
<dbReference type="EMBL" id="JAUKWQ010000005">
    <property type="protein sequence ID" value="MDO1583729.1"/>
    <property type="molecule type" value="Genomic_DNA"/>
</dbReference>
<reference evidence="2" key="2">
    <citation type="submission" date="2023-07" db="EMBL/GenBank/DDBJ databases">
        <authorList>
            <person name="Sun H."/>
        </authorList>
    </citation>
    <scope>NUCLEOTIDE SEQUENCE</scope>
    <source>
        <strain evidence="2">05753</strain>
    </source>
</reference>
<keyword evidence="3" id="KW-1185">Reference proteome</keyword>
<keyword evidence="1" id="KW-1133">Transmembrane helix</keyword>
<reference evidence="2" key="1">
    <citation type="journal article" date="2015" name="Int. J. Syst. Evol. Microbiol.">
        <title>Rhizobium oryzicola sp. nov., potential plant-growth-promoting endophytic bacteria isolated from rice roots.</title>
        <authorList>
            <person name="Zhang X.X."/>
            <person name="Gao J.S."/>
            <person name="Cao Y.H."/>
            <person name="Sheirdil R.A."/>
            <person name="Wang X.C."/>
            <person name="Zhang L."/>
        </authorList>
    </citation>
    <scope>NUCLEOTIDE SEQUENCE</scope>
    <source>
        <strain evidence="2">05753</strain>
    </source>
</reference>
<keyword evidence="1" id="KW-0472">Membrane</keyword>